<keyword evidence="3" id="KW-1185">Reference proteome</keyword>
<evidence type="ECO:0000313" key="2">
    <source>
        <dbReference type="EMBL" id="NBD27716.1"/>
    </source>
</evidence>
<dbReference type="Proteomes" id="UP000665561">
    <property type="component" value="Unassembled WGS sequence"/>
</dbReference>
<dbReference type="InterPro" id="IPR036209">
    <property type="entry name" value="YwmB-like_sf"/>
</dbReference>
<dbReference type="RefSeq" id="WP_161746736.1">
    <property type="nucleotide sequence ID" value="NZ_JAAAMV010000029.1"/>
</dbReference>
<reference evidence="2 3" key="1">
    <citation type="submission" date="2020-01" db="EMBL/GenBank/DDBJ databases">
        <title>Paenibacillus soybeanensis sp. nov. isolated from the nodules of soybean (Glycine max(L.) Merr).</title>
        <authorList>
            <person name="Wang H."/>
        </authorList>
    </citation>
    <scope>NUCLEOTIDE SEQUENCE [LARGE SCALE GENOMIC DNA]</scope>
    <source>
        <strain evidence="2 3">T1</strain>
    </source>
</reference>
<comment type="caution">
    <text evidence="2">The sequence shown here is derived from an EMBL/GenBank/DDBJ whole genome shotgun (WGS) entry which is preliminary data.</text>
</comment>
<name>A0ABW9XZQ9_9BACL</name>
<keyword evidence="1" id="KW-0812">Transmembrane</keyword>
<evidence type="ECO:0000313" key="3">
    <source>
        <dbReference type="Proteomes" id="UP000665561"/>
    </source>
</evidence>
<protein>
    <recommendedName>
        <fullName evidence="4">TATA-box binding protein</fullName>
    </recommendedName>
</protein>
<dbReference type="EMBL" id="JAAAMV010000029">
    <property type="protein sequence ID" value="NBD27716.1"/>
    <property type="molecule type" value="Genomic_DNA"/>
</dbReference>
<keyword evidence="1" id="KW-1133">Transmembrane helix</keyword>
<dbReference type="InterPro" id="IPR014794">
    <property type="entry name" value="DUF1779"/>
</dbReference>
<accession>A0ABW9XZQ9</accession>
<evidence type="ECO:0000256" key="1">
    <source>
        <dbReference type="SAM" id="Phobius"/>
    </source>
</evidence>
<dbReference type="Pfam" id="PF08680">
    <property type="entry name" value="DUF1779"/>
    <property type="match status" value="1"/>
</dbReference>
<gene>
    <name evidence="2" type="ORF">GT019_27905</name>
</gene>
<evidence type="ECO:0008006" key="4">
    <source>
        <dbReference type="Google" id="ProtNLM"/>
    </source>
</evidence>
<proteinExistence type="predicted"/>
<dbReference type="Gene3D" id="3.30.360.40">
    <property type="entry name" value="YwmB-like"/>
    <property type="match status" value="1"/>
</dbReference>
<organism evidence="2 3">
    <name type="scientific">Paenibacillus glycinis</name>
    <dbReference type="NCBI Taxonomy" id="2697035"/>
    <lineage>
        <taxon>Bacteria</taxon>
        <taxon>Bacillati</taxon>
        <taxon>Bacillota</taxon>
        <taxon>Bacilli</taxon>
        <taxon>Bacillales</taxon>
        <taxon>Paenibacillaceae</taxon>
        <taxon>Paenibacillus</taxon>
    </lineage>
</organism>
<keyword evidence="1" id="KW-0472">Membrane</keyword>
<sequence length="270" mass="28593">MADQSPALIPIRKTKRGRAPLAGVLAALLILVAAIVWTLRNGKDDPAADRSRPLRADFETIWGWSDAEYAGGASGAEWSFRWDGTASPKAAKSFAAGLGFYLGDRLAEGTEPIDVVASDPAYKMTLWIHSRPRADGEQAENPAFYDIVLLLDAAKNEQRQTLADAIGKVERHVAESDLKLRGGFTVKGTAAREGARARVAKAASAGEAEAYDDGHTSSLTYYSAALGSKVQSASKAVNLQIAETSAAAGKGSELIIGVPLITGDYTMQDK</sequence>
<dbReference type="SUPFAM" id="SSF143842">
    <property type="entry name" value="YwmB-like"/>
    <property type="match status" value="1"/>
</dbReference>
<feature type="transmembrane region" description="Helical" evidence="1">
    <location>
        <begin position="21"/>
        <end position="39"/>
    </location>
</feature>